<evidence type="ECO:0000313" key="2">
    <source>
        <dbReference type="Proteomes" id="UP000288216"/>
    </source>
</evidence>
<dbReference type="PANTHER" id="PTHR34105:SF1">
    <property type="entry name" value="PROLINE-, GLUTAMIC ACID- AND LEUCINE-RICH PROTEIN 1"/>
    <property type="match status" value="1"/>
</dbReference>
<dbReference type="AlphaFoldDB" id="A0A401QGK9"/>
<dbReference type="GO" id="GO:0005634">
    <property type="term" value="C:nucleus"/>
    <property type="evidence" value="ECO:0007669"/>
    <property type="project" value="TreeGrafter"/>
</dbReference>
<organism evidence="1 2">
    <name type="scientific">Scyliorhinus torazame</name>
    <name type="common">Cloudy catshark</name>
    <name type="synonym">Catulus torazame</name>
    <dbReference type="NCBI Taxonomy" id="75743"/>
    <lineage>
        <taxon>Eukaryota</taxon>
        <taxon>Metazoa</taxon>
        <taxon>Chordata</taxon>
        <taxon>Craniata</taxon>
        <taxon>Vertebrata</taxon>
        <taxon>Chondrichthyes</taxon>
        <taxon>Elasmobranchii</taxon>
        <taxon>Galeomorphii</taxon>
        <taxon>Galeoidea</taxon>
        <taxon>Carcharhiniformes</taxon>
        <taxon>Scyliorhinidae</taxon>
        <taxon>Scyliorhinus</taxon>
    </lineage>
</organism>
<dbReference type="STRING" id="75743.A0A401QGK9"/>
<dbReference type="EMBL" id="BFAA01070385">
    <property type="protein sequence ID" value="GCB84496.1"/>
    <property type="molecule type" value="Genomic_DNA"/>
</dbReference>
<proteinExistence type="predicted"/>
<reference evidence="1 2" key="1">
    <citation type="journal article" date="2018" name="Nat. Ecol. Evol.">
        <title>Shark genomes provide insights into elasmobranch evolution and the origin of vertebrates.</title>
        <authorList>
            <person name="Hara Y"/>
            <person name="Yamaguchi K"/>
            <person name="Onimaru K"/>
            <person name="Kadota M"/>
            <person name="Koyanagi M"/>
            <person name="Keeley SD"/>
            <person name="Tatsumi K"/>
            <person name="Tanaka K"/>
            <person name="Motone F"/>
            <person name="Kageyama Y"/>
            <person name="Nozu R"/>
            <person name="Adachi N"/>
            <person name="Nishimura O"/>
            <person name="Nakagawa R"/>
            <person name="Tanegashima C"/>
            <person name="Kiyatake I"/>
            <person name="Matsumoto R"/>
            <person name="Murakumo K"/>
            <person name="Nishida K"/>
            <person name="Terakita A"/>
            <person name="Kuratani S"/>
            <person name="Sato K"/>
            <person name="Hyodo S Kuraku.S."/>
        </authorList>
    </citation>
    <scope>NUCLEOTIDE SEQUENCE [LARGE SCALE GENOMIC DNA]</scope>
</reference>
<keyword evidence="2" id="KW-1185">Reference proteome</keyword>
<dbReference type="PANTHER" id="PTHR34105">
    <property type="entry name" value="PROLINE-, GLUTAMIC ACID- AND LEUCINE-RICH PROTEIN 1"/>
    <property type="match status" value="1"/>
</dbReference>
<comment type="caution">
    <text evidence="1">The sequence shown here is derived from an EMBL/GenBank/DDBJ whole genome shotgun (WGS) entry which is preliminary data.</text>
</comment>
<dbReference type="OrthoDB" id="20900at2759"/>
<name>A0A401QGK9_SCYTO</name>
<evidence type="ECO:0000313" key="1">
    <source>
        <dbReference type="EMBL" id="GCB84496.1"/>
    </source>
</evidence>
<gene>
    <name evidence="1" type="ORF">scyTo_0025077</name>
</gene>
<dbReference type="GO" id="GO:0006364">
    <property type="term" value="P:rRNA processing"/>
    <property type="evidence" value="ECO:0007669"/>
    <property type="project" value="TreeGrafter"/>
</dbReference>
<protein>
    <submittedName>
        <fullName evidence="1">Uncharacterized protein</fullName>
    </submittedName>
</protein>
<feature type="non-terminal residue" evidence="1">
    <location>
        <position position="1"/>
    </location>
</feature>
<dbReference type="Proteomes" id="UP000288216">
    <property type="component" value="Unassembled WGS sequence"/>
</dbReference>
<sequence>GKLAAYFLGKLDTASPHVQELACQCYVLLPGLGTGFAQGMKYAESWAQQLHCLLATLHGLVEQLYEEAETGECQSSAFCHRAVELERVGRK</sequence>
<accession>A0A401QGK9</accession>